<feature type="domain" description="Antitoxin SocA-like Panacea" evidence="1">
    <location>
        <begin position="31"/>
        <end position="150"/>
    </location>
</feature>
<evidence type="ECO:0000313" key="3">
    <source>
        <dbReference type="Proteomes" id="UP000184335"/>
    </source>
</evidence>
<evidence type="ECO:0000259" key="1">
    <source>
        <dbReference type="Pfam" id="PF13274"/>
    </source>
</evidence>
<dbReference type="Proteomes" id="UP000184335">
    <property type="component" value="Unassembled WGS sequence"/>
</dbReference>
<dbReference type="Pfam" id="PF13274">
    <property type="entry name" value="SocA_Panacea"/>
    <property type="match status" value="1"/>
</dbReference>
<protein>
    <recommendedName>
        <fullName evidence="1">Antitoxin SocA-like Panacea domain-containing protein</fullName>
    </recommendedName>
</protein>
<organism evidence="2 3">
    <name type="scientific">Cruoricaptor ignavus</name>
    <dbReference type="NCBI Taxonomy" id="1118202"/>
    <lineage>
        <taxon>Bacteria</taxon>
        <taxon>Pseudomonadati</taxon>
        <taxon>Bacteroidota</taxon>
        <taxon>Flavobacteriia</taxon>
        <taxon>Flavobacteriales</taxon>
        <taxon>Weeksellaceae</taxon>
        <taxon>Cruoricaptor</taxon>
    </lineage>
</organism>
<dbReference type="OrthoDB" id="9799173at2"/>
<name>A0A1M6H314_9FLAO</name>
<dbReference type="RefSeq" id="WP_073180653.1">
    <property type="nucleotide sequence ID" value="NZ_FQYI01000011.1"/>
</dbReference>
<keyword evidence="3" id="KW-1185">Reference proteome</keyword>
<proteinExistence type="predicted"/>
<sequence>MSIQVNNIKVGNTLIYLRNRLPELYLTKALKLLYILDETSIKETGVPFTWMDYKAWKMGPVPSELYDELQYKIPAGESDSVLSKFVDVKKISAPPHYESDLLYPIESVSEFCDDEFSDYEIELMDRILNEYGDKSASDIIRMLHEKGSLWDKVVQDNNLEYQFRLMQNKSNFTIPFTDLLKDDELKQMAYASAFDSNDIFSEFSI</sequence>
<dbReference type="STRING" id="1118202.SAMN05443429_1118"/>
<dbReference type="EMBL" id="FQYI01000011">
    <property type="protein sequence ID" value="SHJ16598.1"/>
    <property type="molecule type" value="Genomic_DNA"/>
</dbReference>
<gene>
    <name evidence="2" type="ORF">SAMN05443429_1118</name>
</gene>
<dbReference type="AlphaFoldDB" id="A0A1M6H314"/>
<reference evidence="2 3" key="1">
    <citation type="submission" date="2016-11" db="EMBL/GenBank/DDBJ databases">
        <authorList>
            <person name="Jaros S."/>
            <person name="Januszkiewicz K."/>
            <person name="Wedrychowicz H."/>
        </authorList>
    </citation>
    <scope>NUCLEOTIDE SEQUENCE [LARGE SCALE GENOMIC DNA]</scope>
    <source>
        <strain evidence="2 3">DSM 25479</strain>
    </source>
</reference>
<accession>A0A1M6H314</accession>
<dbReference type="InterPro" id="IPR025272">
    <property type="entry name" value="SocA_Panacea"/>
</dbReference>
<evidence type="ECO:0000313" key="2">
    <source>
        <dbReference type="EMBL" id="SHJ16598.1"/>
    </source>
</evidence>